<sequence length="197" mass="22027">MIDRLKGRWQPFALLAVFILPTAAAMIMVFSDWRPESFTNNGDLVQPAEQINPGQWQGVVEAAPILAGDWLIVTPQRESCGEACRERVDRLNRVQIALDRDIERVRLVVLQPESLEAPVFEPVPGILNLSAADAVVDRLAVHNGEPMAAHIVDYRGYHVMRYPRPLDASGLLDDLENLLSLAKEEAERRALEEAVNE</sequence>
<proteinExistence type="predicted"/>
<organism evidence="2 3">
    <name type="scientific">Spiribacter aquaticus</name>
    <dbReference type="NCBI Taxonomy" id="1935996"/>
    <lineage>
        <taxon>Bacteria</taxon>
        <taxon>Pseudomonadati</taxon>
        <taxon>Pseudomonadota</taxon>
        <taxon>Gammaproteobacteria</taxon>
        <taxon>Chromatiales</taxon>
        <taxon>Ectothiorhodospiraceae</taxon>
        <taxon>Spiribacter</taxon>
    </lineage>
</organism>
<evidence type="ECO:0008006" key="4">
    <source>
        <dbReference type="Google" id="ProtNLM"/>
    </source>
</evidence>
<keyword evidence="1" id="KW-0812">Transmembrane</keyword>
<name>A0A557RN33_9GAMM</name>
<evidence type="ECO:0000313" key="3">
    <source>
        <dbReference type="Proteomes" id="UP000316688"/>
    </source>
</evidence>
<dbReference type="Proteomes" id="UP000316688">
    <property type="component" value="Unassembled WGS sequence"/>
</dbReference>
<keyword evidence="1" id="KW-1133">Transmembrane helix</keyword>
<gene>
    <name evidence="2" type="ORF">FPL11_02590</name>
</gene>
<dbReference type="AlphaFoldDB" id="A0A557RN33"/>
<keyword evidence="3" id="KW-1185">Reference proteome</keyword>
<feature type="transmembrane region" description="Helical" evidence="1">
    <location>
        <begin position="12"/>
        <end position="31"/>
    </location>
</feature>
<reference evidence="2 3" key="1">
    <citation type="submission" date="2019-07" db="EMBL/GenBank/DDBJ databases">
        <title>Reclasification of Spiribacter aquaticus.</title>
        <authorList>
            <person name="Leon M.J."/>
            <person name="Sanchez-Porro C."/>
            <person name="Ventosa A."/>
        </authorList>
    </citation>
    <scope>NUCLEOTIDE SEQUENCE [LARGE SCALE GENOMIC DNA]</scope>
    <source>
        <strain evidence="2 3">SP30</strain>
    </source>
</reference>
<evidence type="ECO:0000256" key="1">
    <source>
        <dbReference type="SAM" id="Phobius"/>
    </source>
</evidence>
<dbReference type="RefSeq" id="WP_144347095.1">
    <property type="nucleotide sequence ID" value="NZ_VMKP01000001.1"/>
</dbReference>
<keyword evidence="1" id="KW-0472">Membrane</keyword>
<dbReference type="EMBL" id="VMKP01000001">
    <property type="protein sequence ID" value="TVO66589.1"/>
    <property type="molecule type" value="Genomic_DNA"/>
</dbReference>
<comment type="caution">
    <text evidence="2">The sequence shown here is derived from an EMBL/GenBank/DDBJ whole genome shotgun (WGS) entry which is preliminary data.</text>
</comment>
<accession>A0A557RN33</accession>
<protein>
    <recommendedName>
        <fullName evidence="4">Transmembrane cytochrome oxidase associated protein</fullName>
    </recommendedName>
</protein>
<evidence type="ECO:0000313" key="2">
    <source>
        <dbReference type="EMBL" id="TVO66589.1"/>
    </source>
</evidence>